<evidence type="ECO:0000256" key="19">
    <source>
        <dbReference type="RuleBase" id="RU004446"/>
    </source>
</evidence>
<dbReference type="KEGG" id="fgi:OP10G_0276"/>
<dbReference type="EMBL" id="CP007139">
    <property type="protein sequence ID" value="AIE83644.1"/>
    <property type="molecule type" value="Genomic_DNA"/>
</dbReference>
<feature type="binding site" evidence="14">
    <location>
        <position position="118"/>
    </location>
    <ligand>
        <name>D-threo-isocitrate</name>
        <dbReference type="ChEBI" id="CHEBI:15562"/>
    </ligand>
</feature>
<dbReference type="InterPro" id="IPR004439">
    <property type="entry name" value="Isocitrate_DH_NADP_dimer_prok"/>
</dbReference>
<evidence type="ECO:0000256" key="8">
    <source>
        <dbReference type="ARBA" id="ARBA00022723"/>
    </source>
</evidence>
<dbReference type="EC" id="1.1.1.42" evidence="4 19"/>
<dbReference type="GO" id="GO:0051287">
    <property type="term" value="F:NAD binding"/>
    <property type="evidence" value="ECO:0007669"/>
    <property type="project" value="InterPro"/>
</dbReference>
<dbReference type="Gene3D" id="3.40.718.10">
    <property type="entry name" value="Isopropylmalate Dehydrogenase"/>
    <property type="match status" value="1"/>
</dbReference>
<evidence type="ECO:0000256" key="2">
    <source>
        <dbReference type="ARBA" id="ARBA00007769"/>
    </source>
</evidence>
<evidence type="ECO:0000256" key="6">
    <source>
        <dbReference type="ARBA" id="ARBA00022435"/>
    </source>
</evidence>
<feature type="binding site" evidence="15">
    <location>
        <position position="396"/>
    </location>
    <ligand>
        <name>NADP(+)</name>
        <dbReference type="ChEBI" id="CHEBI:58349"/>
    </ligand>
</feature>
<organism evidence="21 22">
    <name type="scientific">Fimbriimonas ginsengisoli Gsoil 348</name>
    <dbReference type="NCBI Taxonomy" id="661478"/>
    <lineage>
        <taxon>Bacteria</taxon>
        <taxon>Bacillati</taxon>
        <taxon>Armatimonadota</taxon>
        <taxon>Fimbriimonadia</taxon>
        <taxon>Fimbriimonadales</taxon>
        <taxon>Fimbriimonadaceae</taxon>
        <taxon>Fimbriimonas</taxon>
    </lineage>
</organism>
<evidence type="ECO:0000256" key="16">
    <source>
        <dbReference type="PIRSR" id="PIRSR604439-3"/>
    </source>
</evidence>
<keyword evidence="10 15" id="KW-0521">NADP</keyword>
<proteinExistence type="inferred from homology"/>
<comment type="cofactor">
    <cofactor evidence="1">
        <name>Mn(2+)</name>
        <dbReference type="ChEBI" id="CHEBI:29035"/>
    </cofactor>
</comment>
<accession>A0A068NPY0</accession>
<evidence type="ECO:0000256" key="7">
    <source>
        <dbReference type="ARBA" id="ARBA00022532"/>
    </source>
</evidence>
<dbReference type="PANTHER" id="PTHR43504:SF1">
    <property type="entry name" value="ISOCITRATE DEHYDROGENASE [NADP]"/>
    <property type="match status" value="1"/>
</dbReference>
<dbReference type="SMART" id="SM01329">
    <property type="entry name" value="Iso_dh"/>
    <property type="match status" value="1"/>
</dbReference>
<evidence type="ECO:0000259" key="20">
    <source>
        <dbReference type="SMART" id="SM01329"/>
    </source>
</evidence>
<dbReference type="GO" id="GO:0004450">
    <property type="term" value="F:isocitrate dehydrogenase (NADP+) activity"/>
    <property type="evidence" value="ECO:0007669"/>
    <property type="project" value="UniProtKB-UniRule"/>
</dbReference>
<evidence type="ECO:0000256" key="13">
    <source>
        <dbReference type="ARBA" id="ARBA00023554"/>
    </source>
</evidence>
<feature type="domain" description="Isopropylmalate dehydrogenase-like" evidence="20">
    <location>
        <begin position="19"/>
        <end position="413"/>
    </location>
</feature>
<evidence type="ECO:0000256" key="1">
    <source>
        <dbReference type="ARBA" id="ARBA00001936"/>
    </source>
</evidence>
<dbReference type="InterPro" id="IPR019818">
    <property type="entry name" value="IsoCit/isopropylmalate_DH_CS"/>
</dbReference>
<keyword evidence="22" id="KW-1185">Reference proteome</keyword>
<evidence type="ECO:0000313" key="21">
    <source>
        <dbReference type="EMBL" id="AIE83644.1"/>
    </source>
</evidence>
<feature type="site" description="Critical for catalysis" evidence="17">
    <location>
        <position position="149"/>
    </location>
</feature>
<evidence type="ECO:0000256" key="4">
    <source>
        <dbReference type="ARBA" id="ARBA00013013"/>
    </source>
</evidence>
<comment type="cofactor">
    <cofactor evidence="16">
        <name>Mg(2+)</name>
        <dbReference type="ChEBI" id="CHEBI:18420"/>
    </cofactor>
    <cofactor evidence="16">
        <name>Mn(2+)</name>
        <dbReference type="ChEBI" id="CHEBI:29035"/>
    </cofactor>
    <text evidence="16">Binds 1 Mg(2+) or Mn(2+) ion per subunit.</text>
</comment>
<dbReference type="Pfam" id="PF00180">
    <property type="entry name" value="Iso_dh"/>
    <property type="match status" value="1"/>
</dbReference>
<feature type="binding site" evidence="15">
    <location>
        <position position="392"/>
    </location>
    <ligand>
        <name>NADP(+)</name>
        <dbReference type="ChEBI" id="CHEBI:58349"/>
    </ligand>
</feature>
<dbReference type="PANTHER" id="PTHR43504">
    <property type="entry name" value="ISOCITRATE DEHYDROGENASE [NADP]"/>
    <property type="match status" value="1"/>
</dbReference>
<dbReference type="PROSITE" id="PS00470">
    <property type="entry name" value="IDH_IMDH"/>
    <property type="match status" value="1"/>
</dbReference>
<feature type="binding site" evidence="14">
    <location>
        <position position="142"/>
    </location>
    <ligand>
        <name>D-threo-isocitrate</name>
        <dbReference type="ChEBI" id="CHEBI:15562"/>
    </ligand>
</feature>
<feature type="binding site" evidence="14">
    <location>
        <position position="102"/>
    </location>
    <ligand>
        <name>D-threo-isocitrate</name>
        <dbReference type="ChEBI" id="CHEBI:15562"/>
    </ligand>
</feature>
<comment type="similarity">
    <text evidence="2">Belongs to the isocitrate and isopropylmalate dehydrogenases family.</text>
</comment>
<dbReference type="SUPFAM" id="SSF53659">
    <property type="entry name" value="Isocitrate/Isopropylmalate dehydrogenase-like"/>
    <property type="match status" value="1"/>
</dbReference>
<evidence type="ECO:0000256" key="3">
    <source>
        <dbReference type="ARBA" id="ARBA00011738"/>
    </source>
</evidence>
<feature type="binding site" evidence="15">
    <location>
        <position position="93"/>
    </location>
    <ligand>
        <name>NADP(+)</name>
        <dbReference type="ChEBI" id="CHEBI:58349"/>
    </ligand>
</feature>
<reference evidence="21 22" key="1">
    <citation type="journal article" date="2014" name="PLoS ONE">
        <title>The first complete genome sequence of the class fimbriimonadia in the phylum armatimonadetes.</title>
        <authorList>
            <person name="Hu Z.Y."/>
            <person name="Wang Y.Z."/>
            <person name="Im W.T."/>
            <person name="Wang S.Y."/>
            <person name="Zhao G.P."/>
            <person name="Zheng H.J."/>
            <person name="Quan Z.X."/>
        </authorList>
    </citation>
    <scope>NUCLEOTIDE SEQUENCE [LARGE SCALE GENOMIC DNA]</scope>
    <source>
        <strain evidence="21">Gsoil 348</strain>
    </source>
</reference>
<dbReference type="AlphaFoldDB" id="A0A068NPY0"/>
<comment type="subunit">
    <text evidence="3">Homodimer.</text>
</comment>
<feature type="modified residue" description="N6-acetyllysine" evidence="18">
    <location>
        <position position="131"/>
    </location>
</feature>
<dbReference type="InterPro" id="IPR024084">
    <property type="entry name" value="IsoPropMal-DH-like_dom"/>
</dbReference>
<keyword evidence="9 16" id="KW-0460">Magnesium</keyword>
<dbReference type="STRING" id="661478.OP10G_0276"/>
<protein>
    <recommendedName>
        <fullName evidence="5 19">Isocitrate dehydrogenase [NADP]</fullName>
        <ecNumber evidence="4 19">1.1.1.42</ecNumber>
    </recommendedName>
</protein>
<keyword evidence="6 19" id="KW-0329">Glyoxylate bypass</keyword>
<evidence type="ECO:0000256" key="9">
    <source>
        <dbReference type="ARBA" id="ARBA00022842"/>
    </source>
</evidence>
<dbReference type="NCBIfam" id="NF005425">
    <property type="entry name" value="PRK07006.1"/>
    <property type="match status" value="1"/>
</dbReference>
<gene>
    <name evidence="21" type="ORF">OP10G_0276</name>
</gene>
<evidence type="ECO:0000256" key="15">
    <source>
        <dbReference type="PIRSR" id="PIRSR604439-2"/>
    </source>
</evidence>
<name>A0A068NPY0_FIMGI</name>
<feature type="modified residue" description="Phosphoserine" evidence="18">
    <location>
        <position position="102"/>
    </location>
</feature>
<evidence type="ECO:0000313" key="22">
    <source>
        <dbReference type="Proteomes" id="UP000027982"/>
    </source>
</evidence>
<sequence>MGNPITMTSQGLQVPNDPVIPYIEGDGTGPDIWRASVQVFDAAVEKAYGGSRKIEWRETLAGEKAFNKTGSWLPDETLADFNKYLIGIKGPLTTPVGGGIRSLNVALRQMLDLYVCLRPVRWFTGVPSPVKDPGAVDMVIFRENTEDIYAGIEFAAGTEESKKLLDFLQATYPKMFDKIRFGTEEKSGGPIEVGLGIKPVSRLGSQRLIRSAIEYAIANNRKSVTLVHKGNIMKFTEGSFRDWGYELAKSEFGAVEIDGGPWCQIPAGKPGSGIVIKDAIADITLQQVLTRPKDFEVIATLNLNGDYLSDALAAQVGGIGIAPGANINYLTGHAIFEATHGTAPKYANLDKVNPSSVVLSGEMMLRYLGWSEAADLILKGVEAAIASKTVTYDFARLMEGATEVKCSEFGDAIIANM</sequence>
<dbReference type="eggNOG" id="COG0538">
    <property type="taxonomic scope" value="Bacteria"/>
</dbReference>
<evidence type="ECO:0000256" key="17">
    <source>
        <dbReference type="PIRSR" id="PIRSR604439-4"/>
    </source>
</evidence>
<feature type="site" description="Critical for catalysis" evidence="17">
    <location>
        <position position="229"/>
    </location>
</feature>
<evidence type="ECO:0000256" key="18">
    <source>
        <dbReference type="PIRSR" id="PIRSR604439-5"/>
    </source>
</evidence>
<keyword evidence="7 19" id="KW-0816">Tricarboxylic acid cycle</keyword>
<feature type="binding site" evidence="14">
    <location>
        <position position="108"/>
    </location>
    <ligand>
        <name>D-threo-isocitrate</name>
        <dbReference type="ChEBI" id="CHEBI:15562"/>
    </ligand>
</feature>
<dbReference type="RefSeq" id="WP_025227686.1">
    <property type="nucleotide sequence ID" value="NZ_CP007139.1"/>
</dbReference>
<feature type="binding site" evidence="14">
    <location>
        <position position="104"/>
    </location>
    <ligand>
        <name>D-threo-isocitrate</name>
        <dbReference type="ChEBI" id="CHEBI:15562"/>
    </ligand>
</feature>
<dbReference type="OrthoDB" id="9806254at2"/>
<feature type="binding site" evidence="15">
    <location>
        <begin position="340"/>
        <end position="346"/>
    </location>
    <ligand>
        <name>NADP(+)</name>
        <dbReference type="ChEBI" id="CHEBI:58349"/>
    </ligand>
</feature>
<dbReference type="Proteomes" id="UP000027982">
    <property type="component" value="Chromosome"/>
</dbReference>
<feature type="modified residue" description="N6-succinyllysine" evidence="18">
    <location>
        <position position="89"/>
    </location>
</feature>
<evidence type="ECO:0000256" key="12">
    <source>
        <dbReference type="ARBA" id="ARBA00023211"/>
    </source>
</evidence>
<keyword evidence="8 19" id="KW-0479">Metal-binding</keyword>
<feature type="binding site" evidence="16">
    <location>
        <position position="306"/>
    </location>
    <ligand>
        <name>Mg(2+)</name>
        <dbReference type="ChEBI" id="CHEBI:18420"/>
    </ligand>
</feature>
<comment type="catalytic activity">
    <reaction evidence="13">
        <text>D-threo-isocitrate + NADP(+) = 2-oxoglutarate + CO2 + NADPH</text>
        <dbReference type="Rhea" id="RHEA:19629"/>
        <dbReference type="ChEBI" id="CHEBI:15562"/>
        <dbReference type="ChEBI" id="CHEBI:16526"/>
        <dbReference type="ChEBI" id="CHEBI:16810"/>
        <dbReference type="ChEBI" id="CHEBI:57783"/>
        <dbReference type="ChEBI" id="CHEBI:58349"/>
        <dbReference type="EC" id="1.1.1.42"/>
    </reaction>
</comment>
<dbReference type="GO" id="GO:0006097">
    <property type="term" value="P:glyoxylate cycle"/>
    <property type="evidence" value="ECO:0007669"/>
    <property type="project" value="UniProtKB-KW"/>
</dbReference>
<evidence type="ECO:0000256" key="10">
    <source>
        <dbReference type="ARBA" id="ARBA00022857"/>
    </source>
</evidence>
<dbReference type="HOGENOM" id="CLU_031953_7_1_0"/>
<evidence type="ECO:0000256" key="5">
    <source>
        <dbReference type="ARBA" id="ARBA00019562"/>
    </source>
</evidence>
<dbReference type="GO" id="GO:0006099">
    <property type="term" value="P:tricarboxylic acid cycle"/>
    <property type="evidence" value="ECO:0007669"/>
    <property type="project" value="UniProtKB-UniRule"/>
</dbReference>
<keyword evidence="12 16" id="KW-0464">Manganese</keyword>
<keyword evidence="11" id="KW-0560">Oxidoreductase</keyword>
<dbReference type="NCBIfam" id="TIGR00183">
    <property type="entry name" value="prok_nadp_idh"/>
    <property type="match status" value="1"/>
</dbReference>
<evidence type="ECO:0000256" key="11">
    <source>
        <dbReference type="ARBA" id="ARBA00023002"/>
    </source>
</evidence>
<evidence type="ECO:0000256" key="14">
    <source>
        <dbReference type="PIRSR" id="PIRSR604439-1"/>
    </source>
</evidence>
<dbReference type="GO" id="GO:0000287">
    <property type="term" value="F:magnesium ion binding"/>
    <property type="evidence" value="ECO:0007669"/>
    <property type="project" value="InterPro"/>
</dbReference>
<feature type="binding site" evidence="15">
    <location>
        <position position="353"/>
    </location>
    <ligand>
        <name>NADP(+)</name>
        <dbReference type="ChEBI" id="CHEBI:58349"/>
    </ligand>
</feature>